<dbReference type="InterPro" id="IPR029058">
    <property type="entry name" value="AB_hydrolase_fold"/>
</dbReference>
<name>A0AAU7AZ72_9ACTN</name>
<dbReference type="GO" id="GO:0052689">
    <property type="term" value="F:carboxylic ester hydrolase activity"/>
    <property type="evidence" value="ECO:0007669"/>
    <property type="project" value="UniProtKB-ARBA"/>
</dbReference>
<dbReference type="SUPFAM" id="SSF53474">
    <property type="entry name" value="alpha/beta-Hydrolases"/>
    <property type="match status" value="1"/>
</dbReference>
<dbReference type="EMBL" id="CP114014">
    <property type="protein sequence ID" value="XAY07017.1"/>
    <property type="molecule type" value="Genomic_DNA"/>
</dbReference>
<dbReference type="RefSeq" id="WP_354698229.1">
    <property type="nucleotide sequence ID" value="NZ_CP114014.1"/>
</dbReference>
<protein>
    <recommendedName>
        <fullName evidence="3">Serine aminopeptidase S33 domain-containing protein</fullName>
    </recommendedName>
</protein>
<dbReference type="InterPro" id="IPR050261">
    <property type="entry name" value="FrsA_esterase"/>
</dbReference>
<dbReference type="Gene3D" id="3.40.50.1820">
    <property type="entry name" value="alpha/beta hydrolase"/>
    <property type="match status" value="1"/>
</dbReference>
<dbReference type="KEGG" id="parq:DSM112329_03895"/>
<sequence length="245" mass="25468">MRVVHGQPPSETGRHHGLAWARFDPDPSRPAHGAVVILHGADSCKENQFDFARTAALAGLVAVGFDARGHGETGGELDGRVLDDVAAMCDRACGWLAGLADGPAAARLALRGSSMGGYLALVTAAEVGADAVVAVCPAGDEGLRRGLREGRFAFAVDRPAVELLLDRHGVHAAAAGLDVPLLLMHATGDLSVPVEQSRELAALAPQAKLVEMPGGHHQSIQHDGELTGVSVRFLTRALRASADRL</sequence>
<dbReference type="Pfam" id="PF12146">
    <property type="entry name" value="Hydrolase_4"/>
    <property type="match status" value="1"/>
</dbReference>
<dbReference type="InterPro" id="IPR022742">
    <property type="entry name" value="Hydrolase_4"/>
</dbReference>
<gene>
    <name evidence="4" type="ORF">DSM112329_03895</name>
</gene>
<proteinExistence type="inferred from homology"/>
<accession>A0AAU7AZ72</accession>
<evidence type="ECO:0000313" key="4">
    <source>
        <dbReference type="EMBL" id="XAY07017.1"/>
    </source>
</evidence>
<dbReference type="PANTHER" id="PTHR22946">
    <property type="entry name" value="DIENELACTONE HYDROLASE DOMAIN-CONTAINING PROTEIN-RELATED"/>
    <property type="match status" value="1"/>
</dbReference>
<evidence type="ECO:0000259" key="3">
    <source>
        <dbReference type="Pfam" id="PF12146"/>
    </source>
</evidence>
<organism evidence="4">
    <name type="scientific">Paraconexibacter sp. AEG42_29</name>
    <dbReference type="NCBI Taxonomy" id="2997339"/>
    <lineage>
        <taxon>Bacteria</taxon>
        <taxon>Bacillati</taxon>
        <taxon>Actinomycetota</taxon>
        <taxon>Thermoleophilia</taxon>
        <taxon>Solirubrobacterales</taxon>
        <taxon>Paraconexibacteraceae</taxon>
        <taxon>Paraconexibacter</taxon>
    </lineage>
</organism>
<reference evidence="4" key="1">
    <citation type="submission" date="2022-12" db="EMBL/GenBank/DDBJ databases">
        <title>Paraconexibacter alkalitolerans sp. nov. and Baekduia alba sp. nov., isolated from soil and emended description of the genera Paraconexibacter (Chun et al., 2020) and Baekduia (An et al., 2020).</title>
        <authorList>
            <person name="Vieira S."/>
            <person name="Huber K.J."/>
            <person name="Geppert A."/>
            <person name="Wolf J."/>
            <person name="Neumann-Schaal M."/>
            <person name="Muesken M."/>
            <person name="Overmann J."/>
        </authorList>
    </citation>
    <scope>NUCLEOTIDE SEQUENCE</scope>
    <source>
        <strain evidence="4">AEG42_29</strain>
    </source>
</reference>
<evidence type="ECO:0000256" key="1">
    <source>
        <dbReference type="ARBA" id="ARBA00008645"/>
    </source>
</evidence>
<dbReference type="PANTHER" id="PTHR22946:SF9">
    <property type="entry name" value="POLYKETIDE TRANSFERASE AF380"/>
    <property type="match status" value="1"/>
</dbReference>
<comment type="similarity">
    <text evidence="1">Belongs to the AB hydrolase superfamily.</text>
</comment>
<evidence type="ECO:0000256" key="2">
    <source>
        <dbReference type="ARBA" id="ARBA00022801"/>
    </source>
</evidence>
<dbReference type="AlphaFoldDB" id="A0AAU7AZ72"/>
<feature type="domain" description="Serine aminopeptidase S33" evidence="3">
    <location>
        <begin position="30"/>
        <end position="140"/>
    </location>
</feature>
<keyword evidence="2" id="KW-0378">Hydrolase</keyword>